<dbReference type="EMBL" id="CP042997">
    <property type="protein sequence ID" value="QEH35328.1"/>
    <property type="molecule type" value="Genomic_DNA"/>
</dbReference>
<reference evidence="2 3" key="1">
    <citation type="submission" date="2019-08" db="EMBL/GenBank/DDBJ databases">
        <title>Deep-cultivation of Planctomycetes and their phenomic and genomic characterization uncovers novel biology.</title>
        <authorList>
            <person name="Wiegand S."/>
            <person name="Jogler M."/>
            <person name="Boedeker C."/>
            <person name="Pinto D."/>
            <person name="Vollmers J."/>
            <person name="Rivas-Marin E."/>
            <person name="Kohn T."/>
            <person name="Peeters S.H."/>
            <person name="Heuer A."/>
            <person name="Rast P."/>
            <person name="Oberbeckmann S."/>
            <person name="Bunk B."/>
            <person name="Jeske O."/>
            <person name="Meyerdierks A."/>
            <person name="Storesund J.E."/>
            <person name="Kallscheuer N."/>
            <person name="Luecker S."/>
            <person name="Lage O.M."/>
            <person name="Pohl T."/>
            <person name="Merkel B.J."/>
            <person name="Hornburger P."/>
            <person name="Mueller R.-W."/>
            <person name="Bruemmer F."/>
            <person name="Labrenz M."/>
            <person name="Spormann A.M."/>
            <person name="Op den Camp H."/>
            <person name="Overmann J."/>
            <person name="Amann R."/>
            <person name="Jetten M.S.M."/>
            <person name="Mascher T."/>
            <person name="Medema M.H."/>
            <person name="Devos D.P."/>
            <person name="Kaster A.-K."/>
            <person name="Ovreas L."/>
            <person name="Rohde M."/>
            <person name="Galperin M.Y."/>
            <person name="Jogler C."/>
        </authorList>
    </citation>
    <scope>NUCLEOTIDE SEQUENCE [LARGE SCALE GENOMIC DNA]</scope>
    <source>
        <strain evidence="2 3">OJF2</strain>
    </source>
</reference>
<dbReference type="Proteomes" id="UP000324233">
    <property type="component" value="Chromosome"/>
</dbReference>
<dbReference type="RefSeq" id="WP_168221909.1">
    <property type="nucleotide sequence ID" value="NZ_CP042997.1"/>
</dbReference>
<gene>
    <name evidence="2" type="ORF">OJF2_38790</name>
</gene>
<organism evidence="2 3">
    <name type="scientific">Aquisphaera giovannonii</name>
    <dbReference type="NCBI Taxonomy" id="406548"/>
    <lineage>
        <taxon>Bacteria</taxon>
        <taxon>Pseudomonadati</taxon>
        <taxon>Planctomycetota</taxon>
        <taxon>Planctomycetia</taxon>
        <taxon>Isosphaerales</taxon>
        <taxon>Isosphaeraceae</taxon>
        <taxon>Aquisphaera</taxon>
    </lineage>
</organism>
<protein>
    <submittedName>
        <fullName evidence="2">Uncharacterized protein</fullName>
    </submittedName>
</protein>
<dbReference type="KEGG" id="agv:OJF2_38790"/>
<feature type="region of interest" description="Disordered" evidence="1">
    <location>
        <begin position="1"/>
        <end position="25"/>
    </location>
</feature>
<feature type="compositionally biased region" description="Basic and acidic residues" evidence="1">
    <location>
        <begin position="1"/>
        <end position="13"/>
    </location>
</feature>
<evidence type="ECO:0000313" key="2">
    <source>
        <dbReference type="EMBL" id="QEH35328.1"/>
    </source>
</evidence>
<evidence type="ECO:0000313" key="3">
    <source>
        <dbReference type="Proteomes" id="UP000324233"/>
    </source>
</evidence>
<sequence>MADFRDIDPRELRVPPSRRQGADPTRLARQIALFGRSAVGMPPPWVYEGTDGVLMLYNGVTRATRIAKLAPGTSIRVEVIGRLPKAFAPEPRIGDVLP</sequence>
<dbReference type="AlphaFoldDB" id="A0A5B9W421"/>
<keyword evidence="3" id="KW-1185">Reference proteome</keyword>
<proteinExistence type="predicted"/>
<accession>A0A5B9W421</accession>
<name>A0A5B9W421_9BACT</name>
<evidence type="ECO:0000256" key="1">
    <source>
        <dbReference type="SAM" id="MobiDB-lite"/>
    </source>
</evidence>